<evidence type="ECO:0000313" key="3">
    <source>
        <dbReference type="EMBL" id="MBB1259691.1"/>
    </source>
</evidence>
<evidence type="ECO:0000256" key="2">
    <source>
        <dbReference type="SAM" id="Phobius"/>
    </source>
</evidence>
<feature type="transmembrane region" description="Helical" evidence="2">
    <location>
        <begin position="188"/>
        <end position="208"/>
    </location>
</feature>
<sequence length="372" mass="38204">PPTRRADPVPADPVRGLLERHSRLCANAADPWEIAVGLEAAGVTDRTAAVRYRHRDVFSLAEELYARLPRPEPGERPPTAEPARPAARRRRVPIGRPLAALLPGLLCLATYLALAATEEAAPATRLAVGVGGGVLVAPALAWSLRGLAVPARGVFAACWLTAYALYGDGLLAAVLAGGPEEPPALAPWWVPLTLAFAVAVGLGCARWFDVRVRTRLAVSRGLAEFASAVRPLLALTLGLFVAAVASLWLAVHRLVAPGGGPPPAEAAALTALALLLFLALLLAAHGFPGAAATGLAVACVAELLVLAVLFAARLPWLGALAAPVEELTAAFGPAAVPAVLCGVTALGLLGRTAGLLSGASAYRCPWTGRPAR</sequence>
<organism evidence="3 4">
    <name type="scientific">Streptomyces alkaliterrae</name>
    <dbReference type="NCBI Taxonomy" id="2213162"/>
    <lineage>
        <taxon>Bacteria</taxon>
        <taxon>Bacillati</taxon>
        <taxon>Actinomycetota</taxon>
        <taxon>Actinomycetes</taxon>
        <taxon>Kitasatosporales</taxon>
        <taxon>Streptomycetaceae</taxon>
        <taxon>Streptomyces</taxon>
    </lineage>
</organism>
<dbReference type="AlphaFoldDB" id="A0A7W3ZTD3"/>
<feature type="transmembrane region" description="Helical" evidence="2">
    <location>
        <begin position="263"/>
        <end position="283"/>
    </location>
</feature>
<gene>
    <name evidence="3" type="ORF">H3147_12725</name>
</gene>
<evidence type="ECO:0000256" key="1">
    <source>
        <dbReference type="SAM" id="MobiDB-lite"/>
    </source>
</evidence>
<protein>
    <recommendedName>
        <fullName evidence="5">Integral membrane protein</fullName>
    </recommendedName>
</protein>
<keyword evidence="2" id="KW-0812">Transmembrane</keyword>
<accession>A0A7W3ZTD3</accession>
<feature type="region of interest" description="Disordered" evidence="1">
    <location>
        <begin position="69"/>
        <end position="89"/>
    </location>
</feature>
<feature type="non-terminal residue" evidence="3">
    <location>
        <position position="1"/>
    </location>
</feature>
<name>A0A7W3ZTD3_9ACTN</name>
<keyword evidence="2" id="KW-1133">Transmembrane helix</keyword>
<feature type="transmembrane region" description="Helical" evidence="2">
    <location>
        <begin position="295"/>
        <end position="316"/>
    </location>
</feature>
<feature type="transmembrane region" description="Helical" evidence="2">
    <location>
        <begin position="229"/>
        <end position="251"/>
    </location>
</feature>
<evidence type="ECO:0000313" key="4">
    <source>
        <dbReference type="Proteomes" id="UP000517765"/>
    </source>
</evidence>
<proteinExistence type="predicted"/>
<keyword evidence="2" id="KW-0472">Membrane</keyword>
<feature type="transmembrane region" description="Helical" evidence="2">
    <location>
        <begin position="123"/>
        <end position="142"/>
    </location>
</feature>
<comment type="caution">
    <text evidence="3">The sequence shown here is derived from an EMBL/GenBank/DDBJ whole genome shotgun (WGS) entry which is preliminary data.</text>
</comment>
<reference evidence="4" key="1">
    <citation type="submission" date="2020-05" db="EMBL/GenBank/DDBJ databases">
        <title>Classification of alakaliphilic streptomycetes isolated from an alkaline soil next to Lonar Crater, India and a proposal for the recognition of Streptomyces alkaliterrae sp. nov.</title>
        <authorList>
            <person name="Golinska P."/>
        </authorList>
    </citation>
    <scope>NUCLEOTIDE SEQUENCE [LARGE SCALE GENOMIC DNA]</scope>
    <source>
        <strain evidence="4">OF8</strain>
    </source>
</reference>
<dbReference type="EMBL" id="JABJXA010000063">
    <property type="protein sequence ID" value="MBB1259691.1"/>
    <property type="molecule type" value="Genomic_DNA"/>
</dbReference>
<dbReference type="Proteomes" id="UP000517765">
    <property type="component" value="Unassembled WGS sequence"/>
</dbReference>
<feature type="transmembrane region" description="Helical" evidence="2">
    <location>
        <begin position="98"/>
        <end position="117"/>
    </location>
</feature>
<feature type="transmembrane region" description="Helical" evidence="2">
    <location>
        <begin position="154"/>
        <end position="176"/>
    </location>
</feature>
<evidence type="ECO:0008006" key="5">
    <source>
        <dbReference type="Google" id="ProtNLM"/>
    </source>
</evidence>
<dbReference type="RefSeq" id="WP_181356339.1">
    <property type="nucleotide sequence ID" value="NZ_JABJXA010000063.1"/>
</dbReference>
<feature type="transmembrane region" description="Helical" evidence="2">
    <location>
        <begin position="328"/>
        <end position="349"/>
    </location>
</feature>